<dbReference type="EMBL" id="JABZMI010000174">
    <property type="protein sequence ID" value="MBF1165256.1"/>
    <property type="molecule type" value="Genomic_DNA"/>
</dbReference>
<evidence type="ECO:0000256" key="1">
    <source>
        <dbReference type="SAM" id="SignalP"/>
    </source>
</evidence>
<proteinExistence type="predicted"/>
<dbReference type="InterPro" id="IPR011990">
    <property type="entry name" value="TPR-like_helical_dom_sf"/>
</dbReference>
<dbReference type="Pfam" id="PF08238">
    <property type="entry name" value="Sel1"/>
    <property type="match status" value="2"/>
</dbReference>
<dbReference type="PANTHER" id="PTHR43628">
    <property type="entry name" value="ACTIVATOR OF C KINASE PROTEIN 1-RELATED"/>
    <property type="match status" value="1"/>
</dbReference>
<dbReference type="InterPro" id="IPR006597">
    <property type="entry name" value="Sel1-like"/>
</dbReference>
<feature type="chain" id="PRO_5037296176" evidence="1">
    <location>
        <begin position="24"/>
        <end position="159"/>
    </location>
</feature>
<sequence length="159" mass="17448">MSFSIHRGVVGLALVLSCSLVTAAGVDDDLREAAKLHRNGETARAVAIWQFWAAKGEVDAAYNLAVIHQHGDGVAVDYARALHWYRQAAERGDKASQFQIGLMYQTGQGVAVDAAAAHRWFTMHRREHLHHHGHELQMAARRDQMPTLAAVVPAPGPTR</sequence>
<dbReference type="PROSITE" id="PS51257">
    <property type="entry name" value="PROKAR_LIPOPROTEIN"/>
    <property type="match status" value="1"/>
</dbReference>
<dbReference type="AlphaFoldDB" id="A0A930FZK8"/>
<dbReference type="PANTHER" id="PTHR43628:SF1">
    <property type="entry name" value="CHITIN SYNTHASE REGULATORY FACTOR 2-RELATED"/>
    <property type="match status" value="1"/>
</dbReference>
<dbReference type="InterPro" id="IPR052945">
    <property type="entry name" value="Mitotic_Regulator"/>
</dbReference>
<reference evidence="2" key="1">
    <citation type="submission" date="2020-04" db="EMBL/GenBank/DDBJ databases">
        <title>Deep metagenomics examines the oral microbiome during advanced dental caries in children, revealing novel taxa and co-occurrences with host molecules.</title>
        <authorList>
            <person name="Baker J.L."/>
            <person name="Morton J.T."/>
            <person name="Dinis M."/>
            <person name="Alvarez R."/>
            <person name="Tran N.C."/>
            <person name="Knight R."/>
            <person name="Edlund A."/>
        </authorList>
    </citation>
    <scope>NUCLEOTIDE SEQUENCE</scope>
    <source>
        <strain evidence="2">JCVI_32_bin.24</strain>
    </source>
</reference>
<dbReference type="Gene3D" id="1.25.40.10">
    <property type="entry name" value="Tetratricopeptide repeat domain"/>
    <property type="match status" value="1"/>
</dbReference>
<dbReference type="Proteomes" id="UP000718593">
    <property type="component" value="Unassembled WGS sequence"/>
</dbReference>
<dbReference type="SUPFAM" id="SSF81901">
    <property type="entry name" value="HCP-like"/>
    <property type="match status" value="1"/>
</dbReference>
<evidence type="ECO:0000313" key="3">
    <source>
        <dbReference type="Proteomes" id="UP000718593"/>
    </source>
</evidence>
<evidence type="ECO:0000313" key="2">
    <source>
        <dbReference type="EMBL" id="MBF1165256.1"/>
    </source>
</evidence>
<dbReference type="SMART" id="SM00671">
    <property type="entry name" value="SEL1"/>
    <property type="match status" value="2"/>
</dbReference>
<gene>
    <name evidence="2" type="ORF">HXL68_09450</name>
</gene>
<feature type="signal peptide" evidence="1">
    <location>
        <begin position="1"/>
        <end position="23"/>
    </location>
</feature>
<accession>A0A930FZK8</accession>
<organism evidence="2 3">
    <name type="scientific">Dechloromonas agitata</name>
    <dbReference type="NCBI Taxonomy" id="73030"/>
    <lineage>
        <taxon>Bacteria</taxon>
        <taxon>Pseudomonadati</taxon>
        <taxon>Pseudomonadota</taxon>
        <taxon>Betaproteobacteria</taxon>
        <taxon>Rhodocyclales</taxon>
        <taxon>Azonexaceae</taxon>
        <taxon>Dechloromonas</taxon>
    </lineage>
</organism>
<protein>
    <submittedName>
        <fullName evidence="2">Sel1 repeat family protein</fullName>
    </submittedName>
</protein>
<comment type="caution">
    <text evidence="2">The sequence shown here is derived from an EMBL/GenBank/DDBJ whole genome shotgun (WGS) entry which is preliminary data.</text>
</comment>
<name>A0A930FZK8_9RHOO</name>
<keyword evidence="1" id="KW-0732">Signal</keyword>